<keyword evidence="1" id="KW-0812">Transmembrane</keyword>
<proteinExistence type="predicted"/>
<evidence type="ECO:0000313" key="2">
    <source>
        <dbReference type="EMBL" id="GAJ00529.1"/>
    </source>
</evidence>
<gene>
    <name evidence="2" type="ORF">S12H4_29857</name>
</gene>
<feature type="non-terminal residue" evidence="2">
    <location>
        <position position="1"/>
    </location>
</feature>
<comment type="caution">
    <text evidence="2">The sequence shown here is derived from an EMBL/GenBank/DDBJ whole genome shotgun (WGS) entry which is preliminary data.</text>
</comment>
<evidence type="ECO:0000256" key="1">
    <source>
        <dbReference type="SAM" id="Phobius"/>
    </source>
</evidence>
<feature type="transmembrane region" description="Helical" evidence="1">
    <location>
        <begin position="42"/>
        <end position="64"/>
    </location>
</feature>
<keyword evidence="1" id="KW-1133">Transmembrane helix</keyword>
<name>X1T5N3_9ZZZZ</name>
<organism evidence="2">
    <name type="scientific">marine sediment metagenome</name>
    <dbReference type="NCBI Taxonomy" id="412755"/>
    <lineage>
        <taxon>unclassified sequences</taxon>
        <taxon>metagenomes</taxon>
        <taxon>ecological metagenomes</taxon>
    </lineage>
</organism>
<dbReference type="AlphaFoldDB" id="X1T5N3"/>
<protein>
    <submittedName>
        <fullName evidence="2">Uncharacterized protein</fullName>
    </submittedName>
</protein>
<keyword evidence="1" id="KW-0472">Membrane</keyword>
<sequence length="169" mass="18877">KLLQVKNKSIWGETIASYQKIFEEDIFGIKMKIVNKIKSKKILMWTLIIVAILIIFSAGIIIAINTRDTGFRVIAGGPVMKIDVWGVCRNVDNNLAHDIFVPTKTSIEWSEFRIHYPAGVVLTDCVECVDAGDCIVIYDGCRQKMKCLNGFCCSLTTEQFIGCPPICAI</sequence>
<accession>X1T5N3</accession>
<reference evidence="2" key="1">
    <citation type="journal article" date="2014" name="Front. Microbiol.">
        <title>High frequency of phylogenetically diverse reductive dehalogenase-homologous genes in deep subseafloor sedimentary metagenomes.</title>
        <authorList>
            <person name="Kawai M."/>
            <person name="Futagami T."/>
            <person name="Toyoda A."/>
            <person name="Takaki Y."/>
            <person name="Nishi S."/>
            <person name="Hori S."/>
            <person name="Arai W."/>
            <person name="Tsubouchi T."/>
            <person name="Morono Y."/>
            <person name="Uchiyama I."/>
            <person name="Ito T."/>
            <person name="Fujiyama A."/>
            <person name="Inagaki F."/>
            <person name="Takami H."/>
        </authorList>
    </citation>
    <scope>NUCLEOTIDE SEQUENCE</scope>
    <source>
        <strain evidence="2">Expedition CK06-06</strain>
    </source>
</reference>
<dbReference type="EMBL" id="BARW01017256">
    <property type="protein sequence ID" value="GAJ00529.1"/>
    <property type="molecule type" value="Genomic_DNA"/>
</dbReference>